<dbReference type="Gene3D" id="3.30.420.10">
    <property type="entry name" value="Ribonuclease H-like superfamily/Ribonuclease H"/>
    <property type="match status" value="1"/>
</dbReference>
<dbReference type="PANTHER" id="PTHR46889:SF5">
    <property type="entry name" value="INTEGRASE PROTEIN"/>
    <property type="match status" value="1"/>
</dbReference>
<evidence type="ECO:0000313" key="5">
    <source>
        <dbReference type="Proteomes" id="UP000001654"/>
    </source>
</evidence>
<dbReference type="HOGENOM" id="CLU_027402_4_2_10"/>
<gene>
    <name evidence="2" type="ordered locus">ZPR_4428</name>
    <name evidence="3" type="ordered locus">ZPR_4702</name>
    <name evidence="4" type="ordered locus">ZPR_4711</name>
</gene>
<keyword evidence="5" id="KW-1185">Reference proteome</keyword>
<evidence type="ECO:0000259" key="1">
    <source>
        <dbReference type="PROSITE" id="PS50994"/>
    </source>
</evidence>
<dbReference type="EMBL" id="CP001650">
    <property type="protein sequence ID" value="ADF55010.1"/>
    <property type="molecule type" value="Genomic_DNA"/>
</dbReference>
<accession>D5BCA3</accession>
<dbReference type="eggNOG" id="COG2801">
    <property type="taxonomic scope" value="Bacteria"/>
</dbReference>
<dbReference type="PANTHER" id="PTHR46889">
    <property type="entry name" value="TRANSPOSASE INSF FOR INSERTION SEQUENCE IS3B-RELATED"/>
    <property type="match status" value="1"/>
</dbReference>
<dbReference type="EMBL" id="CP001650">
    <property type="protein sequence ID" value="ADF55001.1"/>
    <property type="molecule type" value="Genomic_DNA"/>
</dbReference>
<dbReference type="KEGG" id="zpr:ZPR_4711"/>
<dbReference type="GO" id="GO:0003676">
    <property type="term" value="F:nucleic acid binding"/>
    <property type="evidence" value="ECO:0007669"/>
    <property type="project" value="InterPro"/>
</dbReference>
<evidence type="ECO:0000313" key="4">
    <source>
        <dbReference type="EMBL" id="ADF55010.1"/>
    </source>
</evidence>
<dbReference type="NCBIfam" id="NF033516">
    <property type="entry name" value="transpos_IS3"/>
    <property type="match status" value="1"/>
</dbReference>
<evidence type="ECO:0000313" key="2">
    <source>
        <dbReference type="EMBL" id="ADF54729.1"/>
    </source>
</evidence>
<name>D5BCA3_ZUNPS</name>
<dbReference type="RefSeq" id="WP_013073789.1">
    <property type="nucleotide sequence ID" value="NC_014041.1"/>
</dbReference>
<dbReference type="Pfam" id="PF00665">
    <property type="entry name" value="rve"/>
    <property type="match status" value="1"/>
</dbReference>
<dbReference type="OrthoDB" id="9815231at2"/>
<dbReference type="Proteomes" id="UP000001654">
    <property type="component" value="Chromosome"/>
</dbReference>
<dbReference type="AlphaFoldDB" id="D5BCA3"/>
<dbReference type="InterPro" id="IPR001584">
    <property type="entry name" value="Integrase_cat-core"/>
</dbReference>
<feature type="domain" description="Integrase catalytic" evidence="1">
    <location>
        <begin position="110"/>
        <end position="275"/>
    </location>
</feature>
<reference evidence="2 5" key="1">
    <citation type="journal article" date="2010" name="BMC Genomics">
        <title>The complete genome of Zunongwangia profunda SM-A87 reveals its adaptation to the deep-sea environment and ecological role in sedimentary organic nitrogen degradation.</title>
        <authorList>
            <person name="Qin Q.L."/>
            <person name="Zhang X.Y."/>
            <person name="Wang X.M."/>
            <person name="Liu G.M."/>
            <person name="Chen X.L."/>
            <person name="Xie B.B."/>
            <person name="Dang H.Y."/>
            <person name="Zhou B.C."/>
            <person name="Yu J."/>
            <person name="Zhang Y.Z."/>
        </authorList>
    </citation>
    <scope>NUCLEOTIDE SEQUENCE [LARGE SCALE GENOMIC DNA]</scope>
    <source>
        <strain evidence="5">DSM 18752 / CCTCC AB 206139 / SM-A87</strain>
        <strain evidence="2">SMA-87</strain>
    </source>
</reference>
<dbReference type="EMBL" id="CP001650">
    <property type="protein sequence ID" value="ADF54729.1"/>
    <property type="molecule type" value="Genomic_DNA"/>
</dbReference>
<dbReference type="SUPFAM" id="SSF53098">
    <property type="entry name" value="Ribonuclease H-like"/>
    <property type="match status" value="1"/>
</dbReference>
<sequence>MNKSSFNGSMTALYNMLGITKQAHYKRVKQQAHLSGIAQEVIASAQEIRKKHRNMGCRKLYDQIKPERIGRDRFEAILLANGFRVARIKSHHRTTYAGKRWYPNLISGTTIKKENRLLVSDITYISVYIGCHYYLTLVLDVYSRMITGWSLSANMTTEDTVVPAFKMAVAGLDNQERKKLIFHSDRGSQYGSDKMEQLHKHYSTTPSMGGKAWENAHAESINGILKNEYINFENMNISLKQAQKLVEEAIYLYNFERPHGSLKNRKPQEFLNFVQRLATEQRPVFKINY</sequence>
<dbReference type="KEGG" id="zpr:ZPR_4428"/>
<dbReference type="InterPro" id="IPR048020">
    <property type="entry name" value="Transpos_IS3"/>
</dbReference>
<dbReference type="KEGG" id="zpr:ZPR_4702"/>
<dbReference type="InterPro" id="IPR012337">
    <property type="entry name" value="RNaseH-like_sf"/>
</dbReference>
<dbReference type="InterPro" id="IPR050900">
    <property type="entry name" value="Transposase_IS3/IS150/IS904"/>
</dbReference>
<protein>
    <submittedName>
        <fullName evidence="2">Integrase, catalytic region</fullName>
    </submittedName>
</protein>
<dbReference type="PROSITE" id="PS50994">
    <property type="entry name" value="INTEGRASE"/>
    <property type="match status" value="1"/>
</dbReference>
<dbReference type="InterPro" id="IPR036397">
    <property type="entry name" value="RNaseH_sf"/>
</dbReference>
<evidence type="ECO:0000313" key="3">
    <source>
        <dbReference type="EMBL" id="ADF55001.1"/>
    </source>
</evidence>
<proteinExistence type="predicted"/>
<organism evidence="2 5">
    <name type="scientific">Zunongwangia profunda (strain DSM 18752 / CCTCC AB 206139 / SM-A87)</name>
    <name type="common">Wangia profunda</name>
    <dbReference type="NCBI Taxonomy" id="655815"/>
    <lineage>
        <taxon>Bacteria</taxon>
        <taxon>Pseudomonadati</taxon>
        <taxon>Bacteroidota</taxon>
        <taxon>Flavobacteriia</taxon>
        <taxon>Flavobacteriales</taxon>
        <taxon>Flavobacteriaceae</taxon>
        <taxon>Zunongwangia</taxon>
    </lineage>
</organism>
<dbReference type="GO" id="GO:0015074">
    <property type="term" value="P:DNA integration"/>
    <property type="evidence" value="ECO:0007669"/>
    <property type="project" value="InterPro"/>
</dbReference>